<dbReference type="GO" id="GO:0016705">
    <property type="term" value="F:oxidoreductase activity, acting on paired donors, with incorporation or reduction of molecular oxygen"/>
    <property type="evidence" value="ECO:0007669"/>
    <property type="project" value="InterPro"/>
</dbReference>
<dbReference type="AlphaFoldDB" id="A0A1B6DRB0"/>
<dbReference type="PANTHER" id="PTHR24292">
    <property type="entry name" value="CYTOCHROME P450"/>
    <property type="match status" value="1"/>
</dbReference>
<evidence type="ECO:0000256" key="6">
    <source>
        <dbReference type="ARBA" id="ARBA00022723"/>
    </source>
</evidence>
<keyword evidence="10" id="KW-0408">Iron</keyword>
<keyword evidence="14" id="KW-0812">Transmembrane</keyword>
<dbReference type="GO" id="GO:0005789">
    <property type="term" value="C:endoplasmic reticulum membrane"/>
    <property type="evidence" value="ECO:0007669"/>
    <property type="project" value="UniProtKB-SubCell"/>
</dbReference>
<accession>A0A1B6DRB0</accession>
<evidence type="ECO:0000256" key="9">
    <source>
        <dbReference type="ARBA" id="ARBA00023002"/>
    </source>
</evidence>
<feature type="non-terminal residue" evidence="15">
    <location>
        <position position="402"/>
    </location>
</feature>
<keyword evidence="7" id="KW-0256">Endoplasmic reticulum</keyword>
<dbReference type="Gene3D" id="1.10.630.10">
    <property type="entry name" value="Cytochrome P450"/>
    <property type="match status" value="1"/>
</dbReference>
<evidence type="ECO:0000256" key="7">
    <source>
        <dbReference type="ARBA" id="ARBA00022824"/>
    </source>
</evidence>
<dbReference type="SUPFAM" id="SSF48264">
    <property type="entry name" value="Cytochrome P450"/>
    <property type="match status" value="1"/>
</dbReference>
<feature type="transmembrane region" description="Helical" evidence="14">
    <location>
        <begin position="218"/>
        <end position="236"/>
    </location>
</feature>
<evidence type="ECO:0000256" key="12">
    <source>
        <dbReference type="ARBA" id="ARBA00023136"/>
    </source>
</evidence>
<dbReference type="EMBL" id="GEDC01009074">
    <property type="protein sequence ID" value="JAS28224.1"/>
    <property type="molecule type" value="Transcribed_RNA"/>
</dbReference>
<feature type="transmembrane region" description="Helical" evidence="14">
    <location>
        <begin position="12"/>
        <end position="33"/>
    </location>
</feature>
<evidence type="ECO:0000256" key="1">
    <source>
        <dbReference type="ARBA" id="ARBA00001971"/>
    </source>
</evidence>
<evidence type="ECO:0000256" key="11">
    <source>
        <dbReference type="ARBA" id="ARBA00023033"/>
    </source>
</evidence>
<dbReference type="GO" id="GO:0005506">
    <property type="term" value="F:iron ion binding"/>
    <property type="evidence" value="ECO:0007669"/>
    <property type="project" value="InterPro"/>
</dbReference>
<evidence type="ECO:0000256" key="13">
    <source>
        <dbReference type="SAM" id="MobiDB-lite"/>
    </source>
</evidence>
<name>A0A1B6DRB0_9HEMI</name>
<gene>
    <name evidence="15" type="ORF">g.37721</name>
</gene>
<dbReference type="GO" id="GO:0020037">
    <property type="term" value="F:heme binding"/>
    <property type="evidence" value="ECO:0007669"/>
    <property type="project" value="InterPro"/>
</dbReference>
<keyword evidence="14" id="KW-1133">Transmembrane helix</keyword>
<evidence type="ECO:0000256" key="8">
    <source>
        <dbReference type="ARBA" id="ARBA00022848"/>
    </source>
</evidence>
<evidence type="ECO:0000256" key="10">
    <source>
        <dbReference type="ARBA" id="ARBA00023004"/>
    </source>
</evidence>
<evidence type="ECO:0000256" key="2">
    <source>
        <dbReference type="ARBA" id="ARBA00004174"/>
    </source>
</evidence>
<organism evidence="15">
    <name type="scientific">Clastoptera arizonana</name>
    <name type="common">Arizona spittle bug</name>
    <dbReference type="NCBI Taxonomy" id="38151"/>
    <lineage>
        <taxon>Eukaryota</taxon>
        <taxon>Metazoa</taxon>
        <taxon>Ecdysozoa</taxon>
        <taxon>Arthropoda</taxon>
        <taxon>Hexapoda</taxon>
        <taxon>Insecta</taxon>
        <taxon>Pterygota</taxon>
        <taxon>Neoptera</taxon>
        <taxon>Paraneoptera</taxon>
        <taxon>Hemiptera</taxon>
        <taxon>Auchenorrhyncha</taxon>
        <taxon>Cercopoidea</taxon>
        <taxon>Clastopteridae</taxon>
        <taxon>Clastoptera</taxon>
    </lineage>
</organism>
<comment type="subcellular location">
    <subcellularLocation>
        <location evidence="3">Endoplasmic reticulum membrane</location>
        <topology evidence="3">Peripheral membrane protein</topology>
    </subcellularLocation>
    <subcellularLocation>
        <location evidence="2">Microsome membrane</location>
        <topology evidence="2">Peripheral membrane protein</topology>
    </subcellularLocation>
</comment>
<dbReference type="PRINTS" id="PR00385">
    <property type="entry name" value="P450"/>
</dbReference>
<reference evidence="15" key="1">
    <citation type="submission" date="2015-12" db="EMBL/GenBank/DDBJ databases">
        <title>De novo transcriptome assembly of four potential Pierce s Disease insect vectors from Arizona vineyards.</title>
        <authorList>
            <person name="Tassone E.E."/>
        </authorList>
    </citation>
    <scope>NUCLEOTIDE SEQUENCE</scope>
</reference>
<keyword evidence="5" id="KW-0349">Heme</keyword>
<evidence type="ECO:0000256" key="14">
    <source>
        <dbReference type="SAM" id="Phobius"/>
    </source>
</evidence>
<evidence type="ECO:0000256" key="3">
    <source>
        <dbReference type="ARBA" id="ARBA00004406"/>
    </source>
</evidence>
<dbReference type="InterPro" id="IPR002401">
    <property type="entry name" value="Cyt_P450_E_grp-I"/>
</dbReference>
<keyword evidence="8" id="KW-0492">Microsome</keyword>
<dbReference type="PRINTS" id="PR00463">
    <property type="entry name" value="EP450I"/>
</dbReference>
<keyword evidence="6" id="KW-0479">Metal-binding</keyword>
<protein>
    <recommendedName>
        <fullName evidence="16">Cytochrome P450</fullName>
    </recommendedName>
</protein>
<evidence type="ECO:0000313" key="15">
    <source>
        <dbReference type="EMBL" id="JAS28224.1"/>
    </source>
</evidence>
<dbReference type="InterPro" id="IPR001128">
    <property type="entry name" value="Cyt_P450"/>
</dbReference>
<proteinExistence type="inferred from homology"/>
<dbReference type="GO" id="GO:0004497">
    <property type="term" value="F:monooxygenase activity"/>
    <property type="evidence" value="ECO:0007669"/>
    <property type="project" value="UniProtKB-KW"/>
</dbReference>
<dbReference type="PANTHER" id="PTHR24292:SF54">
    <property type="entry name" value="CYP9F3-RELATED"/>
    <property type="match status" value="1"/>
</dbReference>
<keyword evidence="11" id="KW-0503">Monooxygenase</keyword>
<keyword evidence="12 14" id="KW-0472">Membrane</keyword>
<keyword evidence="9" id="KW-0560">Oxidoreductase</keyword>
<evidence type="ECO:0000256" key="5">
    <source>
        <dbReference type="ARBA" id="ARBA00022617"/>
    </source>
</evidence>
<dbReference type="Pfam" id="PF00067">
    <property type="entry name" value="p450"/>
    <property type="match status" value="1"/>
</dbReference>
<feature type="region of interest" description="Disordered" evidence="13">
    <location>
        <begin position="282"/>
        <end position="305"/>
    </location>
</feature>
<evidence type="ECO:0008006" key="16">
    <source>
        <dbReference type="Google" id="ProtNLM"/>
    </source>
</evidence>
<feature type="compositionally biased region" description="Polar residues" evidence="13">
    <location>
        <begin position="290"/>
        <end position="305"/>
    </location>
</feature>
<dbReference type="InterPro" id="IPR050476">
    <property type="entry name" value="Insect_CytP450_Detox"/>
</dbReference>
<sequence length="402" mass="46612">MIELTEPSFNIYMIVIIITLSVYLFFTSTYNYWKDRGVPYIAPLPLFGNMKDQVVFARHQCVVFEEIYHELRGCRFGGIYLCMSPALLIRDPDLVERILVKDFHHFHDRGIWINKKDDFETNLFNMEGEKWHDVRNKIAMSLSVYKLKAIFDDICKSGDEAIRNLGTAEVDTYDLMTSFALDVVASHVFGLELRSGSEESEQFRKMAAKLMLNTRMQVFRILFLMYAPRVAYIIGIESIPKEAKEYYHAIVEQVVRFKEKNQEHRNDFIQGLLGLRNKKMKGKIEKEPSQNDSVTHKSGSRDGNMNSLEKKEKIIVTDTFIAGQALVFITAGSDTVSTTLGFCFYHLSLHPDIQERVQEEIDAVVQSHDEEWSYQGITQMKYLDQVIQETLRMHPVAPVLFR</sequence>
<comment type="similarity">
    <text evidence="4">Belongs to the cytochrome P450 family.</text>
</comment>
<evidence type="ECO:0000256" key="4">
    <source>
        <dbReference type="ARBA" id="ARBA00010617"/>
    </source>
</evidence>
<dbReference type="InterPro" id="IPR036396">
    <property type="entry name" value="Cyt_P450_sf"/>
</dbReference>
<comment type="cofactor">
    <cofactor evidence="1">
        <name>heme</name>
        <dbReference type="ChEBI" id="CHEBI:30413"/>
    </cofactor>
</comment>